<dbReference type="PANTHER" id="PTHR47196:SF1">
    <property type="entry name" value="KELCH DOMAIN-CONTAINING PROTEIN 9"/>
    <property type="match status" value="1"/>
</dbReference>
<dbReference type="GeneID" id="106173034"/>
<dbReference type="KEGG" id="lak:106173034"/>
<gene>
    <name evidence="2" type="primary">LOC106173034</name>
</gene>
<evidence type="ECO:0000313" key="1">
    <source>
        <dbReference type="Proteomes" id="UP000085678"/>
    </source>
</evidence>
<proteinExistence type="predicted"/>
<sequence>MAAAPAIPDVQFEVVSPCGPSLCHHVACLVGGNLYVHGGVDKKGGTTPCNKLYQFNFISSTWREILKEGSPFLSHHAAVLSENRYFVLIGGWTGKKRCADVHVFDTQEEKWMPQPTVTGFPEGAGLSSHTAVVLKDASILIIGREGSTRLQRKFGNAFLLTGSVHKGAFHYTEHTMGLASRSGHTCNILGSRLIIIGGRSDKLVDQHQGFREIPGGPSAPSILSDLSVRSQKLQPMAKLPCGRKHHIAAGGHGCIFIHGGDTFDGKSREPVGEMFLVRLESHVEWFKLGVSSLGREGHVCCVDKDTIFIHGGSGARNIVYGDLHKLTLK</sequence>
<dbReference type="Pfam" id="PF24681">
    <property type="entry name" value="Kelch_KLHDC2_KLHL20_DRC7"/>
    <property type="match status" value="1"/>
</dbReference>
<dbReference type="InterPro" id="IPR011043">
    <property type="entry name" value="Gal_Oxase/kelch_b-propeller"/>
</dbReference>
<protein>
    <submittedName>
        <fullName evidence="2">Kelch domain-containing protein 9</fullName>
    </submittedName>
</protein>
<dbReference type="Gene3D" id="2.120.10.80">
    <property type="entry name" value="Kelch-type beta propeller"/>
    <property type="match status" value="2"/>
</dbReference>
<dbReference type="RefSeq" id="XP_013409471.2">
    <property type="nucleotide sequence ID" value="XM_013554017.2"/>
</dbReference>
<accession>A0A1S3JH55</accession>
<reference evidence="2" key="1">
    <citation type="submission" date="2025-08" db="UniProtKB">
        <authorList>
            <consortium name="RefSeq"/>
        </authorList>
    </citation>
    <scope>IDENTIFICATION</scope>
    <source>
        <tissue evidence="2">Gonads</tissue>
    </source>
</reference>
<dbReference type="InParanoid" id="A0A1S3JH55"/>
<dbReference type="InterPro" id="IPR015915">
    <property type="entry name" value="Kelch-typ_b-propeller"/>
</dbReference>
<dbReference type="GO" id="GO:0030332">
    <property type="term" value="F:cyclin binding"/>
    <property type="evidence" value="ECO:0007669"/>
    <property type="project" value="TreeGrafter"/>
</dbReference>
<dbReference type="InterPro" id="IPR042941">
    <property type="entry name" value="KLDC9"/>
</dbReference>
<evidence type="ECO:0000313" key="2">
    <source>
        <dbReference type="RefSeq" id="XP_013409471.2"/>
    </source>
</evidence>
<dbReference type="OrthoDB" id="10251809at2759"/>
<dbReference type="SUPFAM" id="SSF50965">
    <property type="entry name" value="Galactose oxidase, central domain"/>
    <property type="match status" value="1"/>
</dbReference>
<keyword evidence="1" id="KW-1185">Reference proteome</keyword>
<dbReference type="Proteomes" id="UP000085678">
    <property type="component" value="Unplaced"/>
</dbReference>
<dbReference type="AlphaFoldDB" id="A0A1S3JH55"/>
<dbReference type="PANTHER" id="PTHR47196">
    <property type="entry name" value="KELCH DOMAIN-CONTAINING PROTEIN 9"/>
    <property type="match status" value="1"/>
</dbReference>
<dbReference type="SUPFAM" id="SSF117281">
    <property type="entry name" value="Kelch motif"/>
    <property type="match status" value="1"/>
</dbReference>
<name>A0A1S3JH55_LINAN</name>
<organism evidence="1 2">
    <name type="scientific">Lingula anatina</name>
    <name type="common">Brachiopod</name>
    <name type="synonym">Lingula unguis</name>
    <dbReference type="NCBI Taxonomy" id="7574"/>
    <lineage>
        <taxon>Eukaryota</taxon>
        <taxon>Metazoa</taxon>
        <taxon>Spiralia</taxon>
        <taxon>Lophotrochozoa</taxon>
        <taxon>Brachiopoda</taxon>
        <taxon>Linguliformea</taxon>
        <taxon>Lingulata</taxon>
        <taxon>Lingulida</taxon>
        <taxon>Linguloidea</taxon>
        <taxon>Lingulidae</taxon>
        <taxon>Lingula</taxon>
    </lineage>
</organism>